<protein>
    <submittedName>
        <fullName evidence="2">Uncharacterized protein</fullName>
    </submittedName>
</protein>
<accession>A0A0K1PKV3</accession>
<organism evidence="2 3">
    <name type="scientific">Labilithrix luteola</name>
    <dbReference type="NCBI Taxonomy" id="1391654"/>
    <lineage>
        <taxon>Bacteria</taxon>
        <taxon>Pseudomonadati</taxon>
        <taxon>Myxococcota</taxon>
        <taxon>Polyangia</taxon>
        <taxon>Polyangiales</taxon>
        <taxon>Labilitrichaceae</taxon>
        <taxon>Labilithrix</taxon>
    </lineage>
</organism>
<keyword evidence="1" id="KW-0472">Membrane</keyword>
<proteinExistence type="predicted"/>
<gene>
    <name evidence="2" type="ORF">AKJ09_00388</name>
</gene>
<dbReference type="KEGG" id="llu:AKJ09_00388"/>
<evidence type="ECO:0000313" key="2">
    <source>
        <dbReference type="EMBL" id="AKU93724.1"/>
    </source>
</evidence>
<reference evidence="2 3" key="1">
    <citation type="submission" date="2015-08" db="EMBL/GenBank/DDBJ databases">
        <authorList>
            <person name="Babu N.S."/>
            <person name="Beckwith C.J."/>
            <person name="Beseler K.G."/>
            <person name="Brison A."/>
            <person name="Carone J.V."/>
            <person name="Caskin T.P."/>
            <person name="Diamond M."/>
            <person name="Durham M.E."/>
            <person name="Foxe J.M."/>
            <person name="Go M."/>
            <person name="Henderson B.A."/>
            <person name="Jones I.B."/>
            <person name="McGettigan J.A."/>
            <person name="Micheletti S.J."/>
            <person name="Nasrallah M.E."/>
            <person name="Ortiz D."/>
            <person name="Piller C.R."/>
            <person name="Privatt S.R."/>
            <person name="Schneider S.L."/>
            <person name="Sharp S."/>
            <person name="Smith T.C."/>
            <person name="Stanton J.D."/>
            <person name="Ullery H.E."/>
            <person name="Wilson R.J."/>
            <person name="Serrano M.G."/>
            <person name="Buck G."/>
            <person name="Lee V."/>
            <person name="Wang Y."/>
            <person name="Carvalho R."/>
            <person name="Voegtly L."/>
            <person name="Shi R."/>
            <person name="Duckworth R."/>
            <person name="Johnson A."/>
            <person name="Loviza R."/>
            <person name="Walstead R."/>
            <person name="Shah Z."/>
            <person name="Kiflezghi M."/>
            <person name="Wade K."/>
            <person name="Ball S.L."/>
            <person name="Bradley K.W."/>
            <person name="Asai D.J."/>
            <person name="Bowman C.A."/>
            <person name="Russell D.A."/>
            <person name="Pope W.H."/>
            <person name="Jacobs-Sera D."/>
            <person name="Hendrix R.W."/>
            <person name="Hatfull G.F."/>
        </authorList>
    </citation>
    <scope>NUCLEOTIDE SEQUENCE [LARGE SCALE GENOMIC DNA]</scope>
    <source>
        <strain evidence="2 3">DSM 27648</strain>
    </source>
</reference>
<evidence type="ECO:0000256" key="1">
    <source>
        <dbReference type="SAM" id="Phobius"/>
    </source>
</evidence>
<keyword evidence="1" id="KW-0812">Transmembrane</keyword>
<feature type="transmembrane region" description="Helical" evidence="1">
    <location>
        <begin position="24"/>
        <end position="44"/>
    </location>
</feature>
<sequence length="58" mass="6017">MDRAFGEQRNSITATQGSAFRRTLGMSLGMVIALLLGVAVAQFARGGDTTSETIGVGQ</sequence>
<dbReference type="EMBL" id="CP012333">
    <property type="protein sequence ID" value="AKU93724.1"/>
    <property type="molecule type" value="Genomic_DNA"/>
</dbReference>
<name>A0A0K1PKV3_9BACT</name>
<keyword evidence="1" id="KW-1133">Transmembrane helix</keyword>
<dbReference type="Proteomes" id="UP000064967">
    <property type="component" value="Chromosome"/>
</dbReference>
<evidence type="ECO:0000313" key="3">
    <source>
        <dbReference type="Proteomes" id="UP000064967"/>
    </source>
</evidence>
<keyword evidence="3" id="KW-1185">Reference proteome</keyword>
<dbReference type="AlphaFoldDB" id="A0A0K1PKV3"/>